<keyword evidence="6 13" id="KW-0812">Transmembrane</keyword>
<evidence type="ECO:0000313" key="17">
    <source>
        <dbReference type="Proteomes" id="UP000886657"/>
    </source>
</evidence>
<keyword evidence="5" id="KW-0349">Heme</keyword>
<keyword evidence="11 13" id="KW-0472">Membrane</keyword>
<protein>
    <submittedName>
        <fullName evidence="16">Tetrathionate reductase family octaheme c-type cytochrome</fullName>
    </submittedName>
</protein>
<evidence type="ECO:0000256" key="13">
    <source>
        <dbReference type="SAM" id="Phobius"/>
    </source>
</evidence>
<evidence type="ECO:0000256" key="10">
    <source>
        <dbReference type="ARBA" id="ARBA00023004"/>
    </source>
</evidence>
<feature type="transmembrane region" description="Helical" evidence="13">
    <location>
        <begin position="580"/>
        <end position="597"/>
    </location>
</feature>
<dbReference type="PRINTS" id="PR00161">
    <property type="entry name" value="NIHGNASECYTB"/>
</dbReference>
<comment type="similarity">
    <text evidence="2">Belongs to the HupC/HyaC/HydC family.</text>
</comment>
<evidence type="ECO:0000256" key="12">
    <source>
        <dbReference type="SAM" id="MobiDB-lite"/>
    </source>
</evidence>
<evidence type="ECO:0000313" key="16">
    <source>
        <dbReference type="EMBL" id="MBK9796722.1"/>
    </source>
</evidence>
<dbReference type="Proteomes" id="UP000886657">
    <property type="component" value="Unassembled WGS sequence"/>
</dbReference>
<feature type="transmembrane region" description="Helical" evidence="13">
    <location>
        <begin position="646"/>
        <end position="666"/>
    </location>
</feature>
<feature type="domain" description="Cytochrome c7-like" evidence="15">
    <location>
        <begin position="214"/>
        <end position="290"/>
    </location>
</feature>
<dbReference type="InterPro" id="IPR024673">
    <property type="entry name" value="Octahem_Cyt_c"/>
</dbReference>
<evidence type="ECO:0000256" key="9">
    <source>
        <dbReference type="ARBA" id="ARBA00022989"/>
    </source>
</evidence>
<comment type="caution">
    <text evidence="16">The sequence shown here is derived from an EMBL/GenBank/DDBJ whole genome shotgun (WGS) entry which is preliminary data.</text>
</comment>
<dbReference type="EMBL" id="JADKIO010000006">
    <property type="protein sequence ID" value="MBK9796722.1"/>
    <property type="molecule type" value="Genomic_DNA"/>
</dbReference>
<dbReference type="GO" id="GO:0022904">
    <property type="term" value="P:respiratory electron transport chain"/>
    <property type="evidence" value="ECO:0007669"/>
    <property type="project" value="InterPro"/>
</dbReference>
<evidence type="ECO:0000256" key="7">
    <source>
        <dbReference type="ARBA" id="ARBA00022723"/>
    </source>
</evidence>
<sequence>MFRALLGLLVLPITSGRAQQTTPPASGGHGSYTALHLTKQRRLTADHSKFKILQGPFKEGDGPAVTRACLTCHTKAAQQVMATSHWTWNASKDGKDGYGKATSLVNNYCISIIGGNTEGCARCHAGYGLKNKHFDFTRQENVDCLVCHDTTGDYEKEKGGWPNPAVPLAEVAQKVGAPSNRNCGVCHFFGGGGDATKHGDLDDTILKAPRIEDVHMSKQGAGMDCVDCHVSDAHQVGGPNYVIPADRREQSKFPGESLSRMSCASCHSDSPHKSYILNRHYQKVACQTCHIPAFARGTLPTNTYWDWATAGRLKNGRGYKEEDANGFETYNSIHGEMVWQRNVRPTYEWYNGSLQFTRLTDTITIPASGKVILNPAEGSYADPNAKIWPFKFHEGSQPYDTVLSKFVAPYTSGPKGSGAYWGDWNWDIAIKMGMETAGLPYSGKYGFVKTSMLWPITHMVAPKEQALACTECHSRNGRLASVPGSISWAVTGDGHRCHRARHGHPHHPRRAYPRPDPLSPQVAPGATMRRVILYETFERIWHWAQALLIILLMVTGFEIRGFGFHLFGFQRAVSLHNTSAVSLGVLITFAIFWHVTTGEWRQYIPTRKFLREMFAFYLTGIFKGAPHPVKKHRMAKLNPLQRLAYLGFKVLILPVQATTGVLYYFYPNLQHALGWSPNALWIIAVIHVLGAFGLVAFLVGHVLTTTGHTPSPTSRP</sequence>
<evidence type="ECO:0000256" key="3">
    <source>
        <dbReference type="ARBA" id="ARBA00022448"/>
    </source>
</evidence>
<keyword evidence="9 13" id="KW-1133">Transmembrane helix</keyword>
<dbReference type="Pfam" id="PF01292">
    <property type="entry name" value="Ni_hydr_CYTB"/>
    <property type="match status" value="1"/>
</dbReference>
<keyword evidence="8" id="KW-0249">Electron transport</keyword>
<keyword evidence="10" id="KW-0408">Iron</keyword>
<dbReference type="Gene3D" id="1.10.1130.10">
    <property type="entry name" value="Flavocytochrome C3, Chain A"/>
    <property type="match status" value="1"/>
</dbReference>
<evidence type="ECO:0000259" key="14">
    <source>
        <dbReference type="Pfam" id="PF01292"/>
    </source>
</evidence>
<dbReference type="PANTHER" id="PTHR30485:SF1">
    <property type="entry name" value="CYTOCHROME YDHU-RELATED"/>
    <property type="match status" value="1"/>
</dbReference>
<evidence type="ECO:0000256" key="11">
    <source>
        <dbReference type="ARBA" id="ARBA00023136"/>
    </source>
</evidence>
<dbReference type="SUPFAM" id="SSF48695">
    <property type="entry name" value="Multiheme cytochromes"/>
    <property type="match status" value="1"/>
</dbReference>
<dbReference type="GO" id="GO:0009055">
    <property type="term" value="F:electron transfer activity"/>
    <property type="evidence" value="ECO:0007669"/>
    <property type="project" value="InterPro"/>
</dbReference>
<dbReference type="InterPro" id="IPR000516">
    <property type="entry name" value="Ni-dep_Hydgase_cyt-B"/>
</dbReference>
<dbReference type="PANTHER" id="PTHR30485">
    <property type="entry name" value="NI/FE-HYDROGENASE 1 B-TYPE CYTOCHROME SUBUNIT"/>
    <property type="match status" value="1"/>
</dbReference>
<dbReference type="InterPro" id="IPR016174">
    <property type="entry name" value="Di-haem_cyt_TM"/>
</dbReference>
<dbReference type="GO" id="GO:0020037">
    <property type="term" value="F:heme binding"/>
    <property type="evidence" value="ECO:0007669"/>
    <property type="project" value="TreeGrafter"/>
</dbReference>
<dbReference type="InterPro" id="IPR029467">
    <property type="entry name" value="Cyt_c7-like"/>
</dbReference>
<feature type="transmembrane region" description="Helical" evidence="13">
    <location>
        <begin position="678"/>
        <end position="699"/>
    </location>
</feature>
<reference evidence="16" key="1">
    <citation type="submission" date="2020-10" db="EMBL/GenBank/DDBJ databases">
        <title>Connecting structure to function with the recovery of over 1000 high-quality activated sludge metagenome-assembled genomes encoding full-length rRNA genes using long-read sequencing.</title>
        <authorList>
            <person name="Singleton C.M."/>
            <person name="Petriglieri F."/>
            <person name="Kristensen J.M."/>
            <person name="Kirkegaard R.H."/>
            <person name="Michaelsen T.Y."/>
            <person name="Andersen M.H."/>
            <person name="Karst S.M."/>
            <person name="Dueholm M.S."/>
            <person name="Nielsen P.H."/>
            <person name="Albertsen M."/>
        </authorList>
    </citation>
    <scope>NUCLEOTIDE SEQUENCE</scope>
    <source>
        <strain evidence="16">Skiv_18-Q3-R9-52_MAXAC.067</strain>
    </source>
</reference>
<feature type="compositionally biased region" description="Basic residues" evidence="12">
    <location>
        <begin position="499"/>
        <end position="512"/>
    </location>
</feature>
<dbReference type="Pfam" id="PF14522">
    <property type="entry name" value="Cytochrome_C7"/>
    <property type="match status" value="1"/>
</dbReference>
<organism evidence="16 17">
    <name type="scientific">Candidatus Geothrix skivensis</name>
    <dbReference type="NCBI Taxonomy" id="2954439"/>
    <lineage>
        <taxon>Bacteria</taxon>
        <taxon>Pseudomonadati</taxon>
        <taxon>Acidobacteriota</taxon>
        <taxon>Holophagae</taxon>
        <taxon>Holophagales</taxon>
        <taxon>Holophagaceae</taxon>
        <taxon>Geothrix</taxon>
    </lineage>
</organism>
<accession>A0A9D7SHR1</accession>
<dbReference type="InterPro" id="IPR036280">
    <property type="entry name" value="Multihaem_cyt_sf"/>
</dbReference>
<dbReference type="InterPro" id="IPR051542">
    <property type="entry name" value="Hydrogenase_cytochrome"/>
</dbReference>
<evidence type="ECO:0000256" key="5">
    <source>
        <dbReference type="ARBA" id="ARBA00022617"/>
    </source>
</evidence>
<dbReference type="NCBIfam" id="TIGR04315">
    <property type="entry name" value="octaheme_Shew"/>
    <property type="match status" value="1"/>
</dbReference>
<evidence type="ECO:0000259" key="15">
    <source>
        <dbReference type="Pfam" id="PF14522"/>
    </source>
</evidence>
<evidence type="ECO:0000256" key="8">
    <source>
        <dbReference type="ARBA" id="ARBA00022982"/>
    </source>
</evidence>
<dbReference type="Gene3D" id="1.20.950.20">
    <property type="entry name" value="Transmembrane di-heme cytochromes, Chain C"/>
    <property type="match status" value="1"/>
</dbReference>
<evidence type="ECO:0000256" key="6">
    <source>
        <dbReference type="ARBA" id="ARBA00022692"/>
    </source>
</evidence>
<dbReference type="AlphaFoldDB" id="A0A9D7SHR1"/>
<feature type="domain" description="Cytochrome b561 bacterial/Ni-hydrogenase" evidence="14">
    <location>
        <begin position="534"/>
        <end position="709"/>
    </location>
</feature>
<evidence type="ECO:0000256" key="1">
    <source>
        <dbReference type="ARBA" id="ARBA00004651"/>
    </source>
</evidence>
<gene>
    <name evidence="16" type="ORF">IPP58_09530</name>
</gene>
<name>A0A9D7SHR1_9BACT</name>
<dbReference type="GO" id="GO:0005886">
    <property type="term" value="C:plasma membrane"/>
    <property type="evidence" value="ECO:0007669"/>
    <property type="project" value="UniProtKB-SubCell"/>
</dbReference>
<keyword evidence="4" id="KW-1003">Cell membrane</keyword>
<feature type="region of interest" description="Disordered" evidence="12">
    <location>
        <begin position="499"/>
        <end position="520"/>
    </location>
</feature>
<evidence type="ECO:0000256" key="4">
    <source>
        <dbReference type="ARBA" id="ARBA00022475"/>
    </source>
</evidence>
<evidence type="ECO:0000256" key="2">
    <source>
        <dbReference type="ARBA" id="ARBA00008622"/>
    </source>
</evidence>
<dbReference type="SUPFAM" id="SSF81342">
    <property type="entry name" value="Transmembrane di-heme cytochromes"/>
    <property type="match status" value="1"/>
</dbReference>
<keyword evidence="3" id="KW-0813">Transport</keyword>
<keyword evidence="7" id="KW-0479">Metal-binding</keyword>
<comment type="subcellular location">
    <subcellularLocation>
        <location evidence="1">Cell membrane</location>
        <topology evidence="1">Multi-pass membrane protein</topology>
    </subcellularLocation>
</comment>
<proteinExistence type="inferred from homology"/>
<dbReference type="Pfam" id="PF11783">
    <property type="entry name" value="Cytochrome_cB"/>
    <property type="match status" value="1"/>
</dbReference>
<dbReference type="GO" id="GO:0005506">
    <property type="term" value="F:iron ion binding"/>
    <property type="evidence" value="ECO:0007669"/>
    <property type="project" value="InterPro"/>
</dbReference>
<dbReference type="InterPro" id="IPR011577">
    <property type="entry name" value="Cyt_b561_bac/Ni-Hgenase"/>
</dbReference>